<accession>A0A5A9W1Y8</accession>
<evidence type="ECO:0000313" key="4">
    <source>
        <dbReference type="EMBL" id="KAA0874118.1"/>
    </source>
</evidence>
<dbReference type="PANTHER" id="PTHR41542">
    <property type="entry name" value="BLL5807 PROTEIN"/>
    <property type="match status" value="1"/>
</dbReference>
<keyword evidence="2" id="KW-0812">Transmembrane</keyword>
<dbReference type="SMART" id="SM00978">
    <property type="entry name" value="Tim44"/>
    <property type="match status" value="1"/>
</dbReference>
<dbReference type="RefSeq" id="WP_149391350.1">
    <property type="nucleotide sequence ID" value="NZ_SMRS01000007.1"/>
</dbReference>
<comment type="caution">
    <text evidence="4">The sequence shown here is derived from an EMBL/GenBank/DDBJ whole genome shotgun (WGS) entry which is preliminary data.</text>
</comment>
<gene>
    <name evidence="4" type="ORF">E1H14_10095</name>
</gene>
<dbReference type="AlphaFoldDB" id="A0A5A9W1Y8"/>
<protein>
    <submittedName>
        <fullName evidence="4">Tim44 domain-containing protein</fullName>
    </submittedName>
</protein>
<evidence type="ECO:0000313" key="5">
    <source>
        <dbReference type="Proteomes" id="UP000325302"/>
    </source>
</evidence>
<feature type="transmembrane region" description="Helical" evidence="2">
    <location>
        <begin position="72"/>
        <end position="91"/>
    </location>
</feature>
<feature type="compositionally biased region" description="Low complexity" evidence="1">
    <location>
        <begin position="40"/>
        <end position="61"/>
    </location>
</feature>
<feature type="domain" description="Tim44-like" evidence="3">
    <location>
        <begin position="159"/>
        <end position="290"/>
    </location>
</feature>
<dbReference type="Pfam" id="PF04280">
    <property type="entry name" value="Tim44"/>
    <property type="match status" value="1"/>
</dbReference>
<dbReference type="EMBL" id="SMRS01000007">
    <property type="protein sequence ID" value="KAA0874118.1"/>
    <property type="molecule type" value="Genomic_DNA"/>
</dbReference>
<dbReference type="OrthoDB" id="5298777at2"/>
<feature type="region of interest" description="Disordered" evidence="1">
    <location>
        <begin position="125"/>
        <end position="157"/>
    </location>
</feature>
<reference evidence="4 5" key="1">
    <citation type="submission" date="2019-03" db="EMBL/GenBank/DDBJ databases">
        <title>Nitrincola sp. nov. isolated from an Indian soda lake.</title>
        <authorList>
            <person name="Joshi A."/>
            <person name="Thite S.V."/>
            <person name="Joseph N."/>
            <person name="Dhotre D."/>
            <person name="Moorthy M."/>
            <person name="Shouche Y.S."/>
        </authorList>
    </citation>
    <scope>NUCLEOTIDE SEQUENCE [LARGE SCALE GENOMIC DNA]</scope>
    <source>
        <strain evidence="4 5">MEB193</strain>
    </source>
</reference>
<dbReference type="InterPro" id="IPR032710">
    <property type="entry name" value="NTF2-like_dom_sf"/>
</dbReference>
<dbReference type="InterPro" id="IPR007379">
    <property type="entry name" value="Tim44-like_dom"/>
</dbReference>
<organism evidence="4 5">
    <name type="scientific">Nitrincola tapanii</name>
    <dbReference type="NCBI Taxonomy" id="1708751"/>
    <lineage>
        <taxon>Bacteria</taxon>
        <taxon>Pseudomonadati</taxon>
        <taxon>Pseudomonadota</taxon>
        <taxon>Gammaproteobacteria</taxon>
        <taxon>Oceanospirillales</taxon>
        <taxon>Oceanospirillaceae</taxon>
        <taxon>Nitrincola</taxon>
    </lineage>
</organism>
<keyword evidence="2" id="KW-1133">Transmembrane helix</keyword>
<name>A0A5A9W1Y8_9GAMM</name>
<dbReference type="SUPFAM" id="SSF54427">
    <property type="entry name" value="NTF2-like"/>
    <property type="match status" value="1"/>
</dbReference>
<evidence type="ECO:0000259" key="3">
    <source>
        <dbReference type="SMART" id="SM00978"/>
    </source>
</evidence>
<dbReference type="PANTHER" id="PTHR41542:SF1">
    <property type="entry name" value="BLL5807 PROTEIN"/>
    <property type="match status" value="1"/>
</dbReference>
<feature type="region of interest" description="Disordered" evidence="1">
    <location>
        <begin position="30"/>
        <end position="70"/>
    </location>
</feature>
<dbReference type="Proteomes" id="UP000325302">
    <property type="component" value="Unassembled WGS sequence"/>
</dbReference>
<proteinExistence type="predicted"/>
<evidence type="ECO:0000256" key="1">
    <source>
        <dbReference type="SAM" id="MobiDB-lite"/>
    </source>
</evidence>
<evidence type="ECO:0000256" key="2">
    <source>
        <dbReference type="SAM" id="Phobius"/>
    </source>
</evidence>
<sequence length="292" mass="31974">MVRWSLPFLTLILGFFMLVPDAEARRFGGGMSGGQSYATPQRQAPAAAPQQRQQQNQQANRENSATPAARPGMMGLMGGLMAGGLLAALFMGGAFEGIQLMDILLMALLGFIAFKVIRALRAPASPQPAYAGGQPTPVASEPTSRREVLPEPPVTGGFSNSFNAEPLPLPEWFNTEAFLEGARGHFTHLQAAWDRSDWSEISTYTSAELLSWLQAERSKSTADQHTEVVSVMAELVNFIDEGDKVVASVHFYGWLREEQDGDTTEFSEIWHLNRQMGEVPGDWIIVGIEQPH</sequence>
<feature type="transmembrane region" description="Helical" evidence="2">
    <location>
        <begin position="103"/>
        <end position="120"/>
    </location>
</feature>
<keyword evidence="2" id="KW-0472">Membrane</keyword>
<keyword evidence="5" id="KW-1185">Reference proteome</keyword>